<feature type="domain" description="Aminotransferase class I/classII large" evidence="1">
    <location>
        <begin position="35"/>
        <end position="388"/>
    </location>
</feature>
<evidence type="ECO:0000313" key="3">
    <source>
        <dbReference type="Proteomes" id="UP000297453"/>
    </source>
</evidence>
<proteinExistence type="predicted"/>
<sequence>MNQEEVPPFSKRFEFHSGENELYSLVKKYKEAKEDWIDLTVSNPTKARMIYPSEAILHSLSKPGGMEYDPDPKGILSAREAVSLYYEERGLDFSPDDLFLTSSSSEAYSYLIKLLCDPGDQVLIPSPGYPLFEFISMMDSAEFDSYELEEGSDWKINFADLESKISTKTKILFVVSPNNPTGNILSIDEFKKLKSLAKKNQFAIVIDEVFIDYTEDSSLQKIDPSDSDIPIFIVNGISKILALPQMKLSWIHVSGPSRWKSECKERLEIISDTYLSVGTPIQLALSELLQWRKMIQGQVQRRIQRNLQILETHLKDHHNIKFQSPQGGWYSILQSDLWNQDEDFCLQLLKEEKVLIHSGSMFGFKEGSGFIVLSLIVENEILEEGLDRLVRFSQKLK</sequence>
<keyword evidence="2" id="KW-0032">Aminotransferase</keyword>
<dbReference type="SUPFAM" id="SSF53383">
    <property type="entry name" value="PLP-dependent transferases"/>
    <property type="match status" value="1"/>
</dbReference>
<dbReference type="InterPro" id="IPR004839">
    <property type="entry name" value="Aminotransferase_I/II_large"/>
</dbReference>
<dbReference type="Pfam" id="PF00155">
    <property type="entry name" value="Aminotran_1_2"/>
    <property type="match status" value="1"/>
</dbReference>
<keyword evidence="2" id="KW-0808">Transferase</keyword>
<dbReference type="EMBL" id="RQEP01000005">
    <property type="protein sequence ID" value="TGK07296.1"/>
    <property type="molecule type" value="Genomic_DNA"/>
</dbReference>
<dbReference type="Gene3D" id="3.40.640.10">
    <property type="entry name" value="Type I PLP-dependent aspartate aminotransferase-like (Major domain)"/>
    <property type="match status" value="1"/>
</dbReference>
<dbReference type="PANTHER" id="PTHR45744">
    <property type="entry name" value="TYROSINE AMINOTRANSFERASE"/>
    <property type="match status" value="1"/>
</dbReference>
<dbReference type="RefSeq" id="WP_135585006.1">
    <property type="nucleotide sequence ID" value="NZ_RQEP01000005.1"/>
</dbReference>
<evidence type="ECO:0000259" key="1">
    <source>
        <dbReference type="Pfam" id="PF00155"/>
    </source>
</evidence>
<dbReference type="Gene3D" id="3.90.1150.10">
    <property type="entry name" value="Aspartate Aminotransferase, domain 1"/>
    <property type="match status" value="1"/>
</dbReference>
<protein>
    <submittedName>
        <fullName evidence="2">Pyridoxal phosphate-dependent aminotransferase</fullName>
    </submittedName>
</protein>
<dbReference type="PANTHER" id="PTHR45744:SF2">
    <property type="entry name" value="TYROSINE AMINOTRANSFERASE"/>
    <property type="match status" value="1"/>
</dbReference>
<name>A0A4R9G6R6_9LEPT</name>
<dbReference type="AlphaFoldDB" id="A0A4R9G6R6"/>
<keyword evidence="3" id="KW-1185">Reference proteome</keyword>
<dbReference type="InterPro" id="IPR015424">
    <property type="entry name" value="PyrdxlP-dep_Trfase"/>
</dbReference>
<organism evidence="2 3">
    <name type="scientific">Leptospira semungkisensis</name>
    <dbReference type="NCBI Taxonomy" id="2484985"/>
    <lineage>
        <taxon>Bacteria</taxon>
        <taxon>Pseudomonadati</taxon>
        <taxon>Spirochaetota</taxon>
        <taxon>Spirochaetia</taxon>
        <taxon>Leptospirales</taxon>
        <taxon>Leptospiraceae</taxon>
        <taxon>Leptospira</taxon>
    </lineage>
</organism>
<dbReference type="Proteomes" id="UP000297453">
    <property type="component" value="Unassembled WGS sequence"/>
</dbReference>
<evidence type="ECO:0000313" key="2">
    <source>
        <dbReference type="EMBL" id="TGK07296.1"/>
    </source>
</evidence>
<reference evidence="2" key="1">
    <citation type="journal article" date="2019" name="PLoS Negl. Trop. Dis.">
        <title>Revisiting the worldwide diversity of Leptospira species in the environment.</title>
        <authorList>
            <person name="Vincent A.T."/>
            <person name="Schiettekatte O."/>
            <person name="Bourhy P."/>
            <person name="Veyrier F.J."/>
            <person name="Picardeau M."/>
        </authorList>
    </citation>
    <scope>NUCLEOTIDE SEQUENCE [LARGE SCALE GENOMIC DNA]</scope>
    <source>
        <strain evidence="2">SSS9</strain>
    </source>
</reference>
<dbReference type="InterPro" id="IPR015421">
    <property type="entry name" value="PyrdxlP-dep_Trfase_major"/>
</dbReference>
<dbReference type="CDD" id="cd00609">
    <property type="entry name" value="AAT_like"/>
    <property type="match status" value="1"/>
</dbReference>
<accession>A0A4R9G6R6</accession>
<dbReference type="GO" id="GO:0030170">
    <property type="term" value="F:pyridoxal phosphate binding"/>
    <property type="evidence" value="ECO:0007669"/>
    <property type="project" value="InterPro"/>
</dbReference>
<dbReference type="InterPro" id="IPR015422">
    <property type="entry name" value="PyrdxlP-dep_Trfase_small"/>
</dbReference>
<gene>
    <name evidence="2" type="ORF">EHO59_04085</name>
</gene>
<comment type="caution">
    <text evidence="2">The sequence shown here is derived from an EMBL/GenBank/DDBJ whole genome shotgun (WGS) entry which is preliminary data.</text>
</comment>
<dbReference type="OrthoDB" id="9802328at2"/>
<dbReference type="GO" id="GO:0008483">
    <property type="term" value="F:transaminase activity"/>
    <property type="evidence" value="ECO:0007669"/>
    <property type="project" value="UniProtKB-KW"/>
</dbReference>